<dbReference type="InterPro" id="IPR027417">
    <property type="entry name" value="P-loop_NTPase"/>
</dbReference>
<dbReference type="EC" id="3.1.21.5" evidence="2"/>
<dbReference type="Pfam" id="PF19778">
    <property type="entry name" value="RE_endonuc"/>
    <property type="match status" value="1"/>
</dbReference>
<dbReference type="EMBL" id="AEPU01000011">
    <property type="protein sequence ID" value="EFU72374.1"/>
    <property type="molecule type" value="Genomic_DNA"/>
</dbReference>
<sequence>MGKIMIFEKQDYQQSCIDNITSLLANFDFTTHNPQELKACLQDFYQHNVMPVTTLSEKLNVDILMETGTGKTFTYLNLIFELNKHFKQNKFIIFVPRKAILESVKQNIKLTKDYFYSEYKKHLKPYIYTDSKSQSQIINHYIKNEDELSVLILTNSAIDKKDNLLNKNNENLFNTKSIFENIAALKPISIIDEPHLLKGEAFHRYFSKLNSLYFRFGATFPKEGKKPNDKEFALSNMIYCLDSISAFRAYLVKQVKVHTIGSSSTQIFLKSYHARDKKAIFSYTQSGIEKEQELRLNESFSQLNGAILLKVEKDKAYFSDQSILDKKGESYHLDEDELTALLGKAIDLHFEKEQRLFAKGIKALSLFFIPNIADFRGEKPFIKSTFEELYKAKREKLLKQDLDENYRAYLAQDFDESGNLQVHQGYFSGDKGSKDDKEAAGVKMILEEKEKLLSLNTPLRFIFSVWALQEGWDNPNIFTLTKLASSSSDISIHQQVGRGLRLCVNDKGKRITHRFMDFDDDSFYRLNYLDIIVSAKESNYIGNLQKEIEDSSYILSDKILSKEELSDLLNGEQDLIDDFMYILRKDLELIAYDKEKKAYIIQAPIYESIKDDDKIKELLGESFPKVLEFFKAKESPSTNKHDQVESGDKEPDQVTIRPNLAKDFKELWEKINQKAKITYQDIKEQDIIDQAVKKFNETNIEKESYTYERKRYDAQQNIIITEDSITLGDIDYQASFAKDMQNLLLDFSKEAKLPLRFLLQIYAKCDKEKFKNSPKKAFTALRNIIKDQIHHNLLQCISYDFSTAKNESQSIFSSGTLPRHTLGRYYESGKPADNYLYEEIIYDSKIERIIITEDNEKVDSKTIKVFAKLPKLIIPTPYKHYEPDFAYFLEDSNGKKIFFVCESKGYDDESEIPKNEMQKIKYAEKFFTQLSKKLENDNIQIIFKKRINKQTLLECLRQTQGENNAN</sequence>
<dbReference type="AlphaFoldDB" id="A0A828QW47"/>
<dbReference type="InterPro" id="IPR006935">
    <property type="entry name" value="Helicase/UvrB_N"/>
</dbReference>
<protein>
    <submittedName>
        <fullName evidence="2">Type III restriction enzyme R protein</fullName>
        <ecNumber evidence="2">3.1.21.5</ecNumber>
    </submittedName>
</protein>
<dbReference type="SMART" id="SM00487">
    <property type="entry name" value="DEXDc"/>
    <property type="match status" value="1"/>
</dbReference>
<dbReference type="GO" id="GO:0003677">
    <property type="term" value="F:DNA binding"/>
    <property type="evidence" value="ECO:0007669"/>
    <property type="project" value="InterPro"/>
</dbReference>
<dbReference type="InterPro" id="IPR014001">
    <property type="entry name" value="Helicase_ATP-bd"/>
</dbReference>
<dbReference type="GO" id="GO:0005524">
    <property type="term" value="F:ATP binding"/>
    <property type="evidence" value="ECO:0007669"/>
    <property type="project" value="InterPro"/>
</dbReference>
<reference evidence="2 3" key="1">
    <citation type="submission" date="2010-12" db="EMBL/GenBank/DDBJ databases">
        <authorList>
            <person name="Muzny D."/>
            <person name="Qin X."/>
            <person name="Buhay C."/>
            <person name="Dugan-Rocha S."/>
            <person name="Ding Y."/>
            <person name="Chen G."/>
            <person name="Hawes A."/>
            <person name="Holder M."/>
            <person name="Jhangiani S."/>
            <person name="Johnson A."/>
            <person name="Khan Z."/>
            <person name="Li Z."/>
            <person name="Liu W."/>
            <person name="Liu X."/>
            <person name="Perez L."/>
            <person name="Shen H."/>
            <person name="Wang Q."/>
            <person name="Watt J."/>
            <person name="Xi L."/>
            <person name="Xin Y."/>
            <person name="Zhou J."/>
            <person name="Deng J."/>
            <person name="Jiang H."/>
            <person name="Liu Y."/>
            <person name="Qu J."/>
            <person name="Song X.-Z."/>
            <person name="Zhang L."/>
            <person name="Villasana D."/>
            <person name="Johnson A."/>
            <person name="Liu J."/>
            <person name="Liyanage D."/>
            <person name="Lorensuhewa L."/>
            <person name="Robinson T."/>
            <person name="Song A."/>
            <person name="Song B.-B."/>
            <person name="Dinh H."/>
            <person name="Thornton R."/>
            <person name="Coyle M."/>
            <person name="Francisco L."/>
            <person name="Jackson L."/>
            <person name="Javaid M."/>
            <person name="Korchina V."/>
            <person name="Kovar C."/>
            <person name="Mata R."/>
            <person name="Mathew T."/>
            <person name="Ngo R."/>
            <person name="Nguyen L."/>
            <person name="Nguyen N."/>
            <person name="Okwuonu G."/>
            <person name="Ongeri F."/>
            <person name="Pham C."/>
            <person name="Simmons D."/>
            <person name="Wilczek-Boney K."/>
            <person name="Hale W."/>
            <person name="Jakkamsetti A."/>
            <person name="Pham P."/>
            <person name="Ruth R."/>
            <person name="San Lucas F."/>
            <person name="Warren J."/>
            <person name="Zhang J."/>
            <person name="Zhao Z."/>
            <person name="Zhou C."/>
            <person name="Zhu D."/>
            <person name="Lee S."/>
            <person name="Bess C."/>
            <person name="Blankenburg K."/>
            <person name="Forbes L."/>
            <person name="Fu Q."/>
            <person name="Gubbala S."/>
            <person name="Hirani K."/>
            <person name="Jayaseelan J.C."/>
            <person name="Lara F."/>
            <person name="Munidasa M."/>
            <person name="Palculict T."/>
            <person name="Patil S."/>
            <person name="Pu L.-L."/>
            <person name="Saada N."/>
            <person name="Tang L."/>
            <person name="Weissenberger G."/>
            <person name="Zhu Y."/>
            <person name="Hemphill L."/>
            <person name="Shang Y."/>
            <person name="Youmans B."/>
            <person name="Ayvaz T."/>
            <person name="Ross M."/>
            <person name="Santibanez J."/>
            <person name="Aqrawi P."/>
            <person name="Gross S."/>
            <person name="Joshi V."/>
            <person name="Fowler G."/>
            <person name="Nazareth L."/>
            <person name="Reid J."/>
            <person name="Worley K."/>
            <person name="Petrosino J."/>
            <person name="Highlander S."/>
            <person name="Gibbs R."/>
        </authorList>
    </citation>
    <scope>NUCLEOTIDE SEQUENCE [LARGE SCALE GENOMIC DNA]</scope>
    <source>
        <strain evidence="2 3">JV21</strain>
    </source>
</reference>
<dbReference type="PANTHER" id="PTHR47396">
    <property type="entry name" value="TYPE I RESTRICTION ENZYME ECOKI R PROTEIN"/>
    <property type="match status" value="1"/>
</dbReference>
<dbReference type="InterPro" id="IPR045572">
    <property type="entry name" value="RE_endonuc_C"/>
</dbReference>
<dbReference type="Pfam" id="PF04851">
    <property type="entry name" value="ResIII"/>
    <property type="match status" value="1"/>
</dbReference>
<proteinExistence type="predicted"/>
<evidence type="ECO:0000313" key="2">
    <source>
        <dbReference type="EMBL" id="EFU72374.1"/>
    </source>
</evidence>
<comment type="caution">
    <text evidence="2">The sequence shown here is derived from an EMBL/GenBank/DDBJ whole genome shotgun (WGS) entry which is preliminary data.</text>
</comment>
<evidence type="ECO:0000259" key="1">
    <source>
        <dbReference type="PROSITE" id="PS51192"/>
    </source>
</evidence>
<gene>
    <name evidence="2" type="primary">res</name>
    <name evidence="2" type="ORF">HMPREF9400_0428</name>
</gene>
<evidence type="ECO:0000313" key="3">
    <source>
        <dbReference type="Proteomes" id="UP000005813"/>
    </source>
</evidence>
<dbReference type="InterPro" id="IPR050742">
    <property type="entry name" value="Helicase_Restrict-Modif_Enz"/>
</dbReference>
<keyword evidence="2" id="KW-0378">Hydrolase</keyword>
<accession>A0A828QW47</accession>
<dbReference type="GO" id="GO:0015668">
    <property type="term" value="F:type III site-specific deoxyribonuclease activity"/>
    <property type="evidence" value="ECO:0007669"/>
    <property type="project" value="UniProtKB-EC"/>
</dbReference>
<dbReference type="PROSITE" id="PS51192">
    <property type="entry name" value="HELICASE_ATP_BIND_1"/>
    <property type="match status" value="1"/>
</dbReference>
<dbReference type="SUPFAM" id="SSF52540">
    <property type="entry name" value="P-loop containing nucleoside triphosphate hydrolases"/>
    <property type="match status" value="1"/>
</dbReference>
<dbReference type="Proteomes" id="UP000005813">
    <property type="component" value="Unassembled WGS sequence"/>
</dbReference>
<dbReference type="GO" id="GO:0005829">
    <property type="term" value="C:cytosol"/>
    <property type="evidence" value="ECO:0007669"/>
    <property type="project" value="TreeGrafter"/>
</dbReference>
<name>A0A828QW47_CAMUP</name>
<feature type="domain" description="Helicase ATP-binding" evidence="1">
    <location>
        <begin position="52"/>
        <end position="238"/>
    </location>
</feature>
<dbReference type="PANTHER" id="PTHR47396:SF1">
    <property type="entry name" value="ATP-DEPENDENT HELICASE IRC3-RELATED"/>
    <property type="match status" value="1"/>
</dbReference>
<organism evidence="2 3">
    <name type="scientific">Campylobacter upsaliensis JV21</name>
    <dbReference type="NCBI Taxonomy" id="888826"/>
    <lineage>
        <taxon>Bacteria</taxon>
        <taxon>Pseudomonadati</taxon>
        <taxon>Campylobacterota</taxon>
        <taxon>Epsilonproteobacteria</taxon>
        <taxon>Campylobacterales</taxon>
        <taxon>Campylobacteraceae</taxon>
        <taxon>Campylobacter</taxon>
    </lineage>
</organism>
<dbReference type="Gene3D" id="3.40.50.300">
    <property type="entry name" value="P-loop containing nucleotide triphosphate hydrolases"/>
    <property type="match status" value="2"/>
</dbReference>